<comment type="caution">
    <text evidence="2">The sequence shown here is derived from an EMBL/GenBank/DDBJ whole genome shotgun (WGS) entry which is preliminary data.</text>
</comment>
<dbReference type="GO" id="GO:0016887">
    <property type="term" value="F:ATP hydrolysis activity"/>
    <property type="evidence" value="ECO:0007669"/>
    <property type="project" value="InterPro"/>
</dbReference>
<protein>
    <submittedName>
        <fullName evidence="2">Uncharacterized protein</fullName>
    </submittedName>
</protein>
<dbReference type="InterPro" id="IPR027417">
    <property type="entry name" value="P-loop_NTPase"/>
</dbReference>
<dbReference type="InterPro" id="IPR031248">
    <property type="entry name" value="RNF213"/>
</dbReference>
<dbReference type="Proteomes" id="UP001149090">
    <property type="component" value="Unassembled WGS sequence"/>
</dbReference>
<reference evidence="2" key="1">
    <citation type="submission" date="2022-10" db="EMBL/GenBank/DDBJ databases">
        <title>Novel sulphate-reducing endosymbionts in the free-living metamonad Anaeramoeba.</title>
        <authorList>
            <person name="Jerlstrom-Hultqvist J."/>
            <person name="Cepicka I."/>
            <person name="Gallot-Lavallee L."/>
            <person name="Salas-Leiva D."/>
            <person name="Curtis B.A."/>
            <person name="Zahonova K."/>
            <person name="Pipaliya S."/>
            <person name="Dacks J."/>
            <person name="Roger A.J."/>
        </authorList>
    </citation>
    <scope>NUCLEOTIDE SEQUENCE</scope>
    <source>
        <strain evidence="2">BMAN</strain>
    </source>
</reference>
<dbReference type="PANTHER" id="PTHR22605:SF1">
    <property type="entry name" value="RZ-TYPE DOMAIN-CONTAINING PROTEIN"/>
    <property type="match status" value="1"/>
</dbReference>
<keyword evidence="3" id="KW-1185">Reference proteome</keyword>
<feature type="compositionally biased region" description="Low complexity" evidence="1">
    <location>
        <begin position="999"/>
        <end position="1015"/>
    </location>
</feature>
<dbReference type="EMBL" id="JAPDFW010000124">
    <property type="protein sequence ID" value="KAJ5067887.1"/>
    <property type="molecule type" value="Genomic_DNA"/>
</dbReference>
<name>A0A9Q0R5A1_ANAIG</name>
<organism evidence="2 3">
    <name type="scientific">Anaeramoeba ignava</name>
    <name type="common">Anaerobic marine amoeba</name>
    <dbReference type="NCBI Taxonomy" id="1746090"/>
    <lineage>
        <taxon>Eukaryota</taxon>
        <taxon>Metamonada</taxon>
        <taxon>Anaeramoebidae</taxon>
        <taxon>Anaeramoeba</taxon>
    </lineage>
</organism>
<dbReference type="AlphaFoldDB" id="A0A9Q0R5A1"/>
<evidence type="ECO:0000256" key="1">
    <source>
        <dbReference type="SAM" id="MobiDB-lite"/>
    </source>
</evidence>
<dbReference type="OMA" id="KWETIIA"/>
<dbReference type="Gene3D" id="3.40.50.300">
    <property type="entry name" value="P-loop containing nucleotide triphosphate hydrolases"/>
    <property type="match status" value="1"/>
</dbReference>
<evidence type="ECO:0000313" key="2">
    <source>
        <dbReference type="EMBL" id="KAJ5067887.1"/>
    </source>
</evidence>
<accession>A0A9Q0R5A1</accession>
<evidence type="ECO:0000313" key="3">
    <source>
        <dbReference type="Proteomes" id="UP001149090"/>
    </source>
</evidence>
<feature type="region of interest" description="Disordered" evidence="1">
    <location>
        <begin position="996"/>
        <end position="1015"/>
    </location>
</feature>
<sequence length="1133" mass="135917">MKLLYIQFKLFAKLPVIFEGGNKKERLFMIKYLSEEIMKQEILIQKIKPTTKPEEIINIITTAEKFVTPSSEINVFFDEINRGSKECIILLKEILLERYIKDTRISNQINLLASIKSFSVNKYNKYDSKDLNKNKYQRKEIDKNIISKLQVIPDSFFEDIYDFGKSIESEESITSLIIYKVLEKLEIFKKLKENSITKSVNLLIKRLFLFYQDYIQNENLNLNENENENENLSIFLKIFKWILNNEIDIKLENQNQNQNENQNQKENQKENDIEYLFERITKSILISLFVVYEYKFKPKSNKQQFFQNLKEYLKKYDVGEIREHFKKIDIQKYLDSMIENLIEKLDIKDKAEKKHIGINQRLKENIFFIFICCFSQIPLYIIGESGSSKVTSLEFILELFNQRDKENKPKFSLSFPHLKEFEIPSNKLIESNKIKDIFKKISKEIDENTINVITLKEINVLKKEVLITFCSEIENNELIKPSVIILSNSEFQLPILYIKLKLERMETYELEQTTESILKSFSKNIADYQIKFLVKILSGIYRNESKIISKQFVQILKGRKPSNQIYGIQDYYSFIKDIGYSISNEQQKKQFSDIYFESLFKHFGIRENILNNILKRENIEEFIDIPKFDLIKLLKEISNNNDNNNLEKISRHLMIFIPDVSIFSILYENFFNNSVLIFETKKENELNFNLEKIEKCVQNGETLVIFNYQKIYNAIYDLLKQNYKTYIYSSINEKTEKINIHPNFKLIIITSKAMKYEFNQPYLLSFFEKYYFDLSYFQNLEKYLNLKQKIETELIKPIKKIQKNEISNEELIIGYNENLIYSLILKYQKEEEKEKKILKLMKNKLIEFFKIEQMIEIYLLNQKQEPQKQKSSLSKTKKEIEIDQAQKKIEENIKYYFTKFERGFSELFQEEIVKKEKKKWIIITQYEEIDIQNIQKQNTDYSFQIEYLEKIKNKEYLIQKIQDEQKNDKFVLFIDVKQNEMKSFYEMKMMIDHKFSESNNNNNENENENENNNNNQNEIEIENENLIISKGKKVDIPNPNSTESIDYFEELKKFGKLKSICEQVFKIALSRIIDLTQEIFKKNNLIKQKILGNQSDNFFNEIETIIKENDYSSEWDLKNYQNKIMEDHSKILY</sequence>
<dbReference type="PANTHER" id="PTHR22605">
    <property type="entry name" value="RZ-TYPE DOMAIN-CONTAINING PROTEIN"/>
    <property type="match status" value="1"/>
</dbReference>
<dbReference type="GO" id="GO:0004842">
    <property type="term" value="F:ubiquitin-protein transferase activity"/>
    <property type="evidence" value="ECO:0007669"/>
    <property type="project" value="InterPro"/>
</dbReference>
<proteinExistence type="predicted"/>
<gene>
    <name evidence="2" type="ORF">M0811_12805</name>
</gene>